<protein>
    <submittedName>
        <fullName evidence="2">Uncharacterized protein</fullName>
    </submittedName>
</protein>
<feature type="region of interest" description="Disordered" evidence="1">
    <location>
        <begin position="1"/>
        <end position="39"/>
    </location>
</feature>
<evidence type="ECO:0000256" key="1">
    <source>
        <dbReference type="SAM" id="MobiDB-lite"/>
    </source>
</evidence>
<name>A0ABW2ILR5_9PROT</name>
<accession>A0ABW2ILR5</accession>
<dbReference type="EMBL" id="JBHTBR010000005">
    <property type="protein sequence ID" value="MFC7292088.1"/>
    <property type="molecule type" value="Genomic_DNA"/>
</dbReference>
<sequence length="52" mass="5788">MKNVTEKSNSVSKSTMRGLPNAPLAMPAQSLERRRTRRTTSVLPFMARLAAK</sequence>
<keyword evidence="3" id="KW-1185">Reference proteome</keyword>
<comment type="caution">
    <text evidence="2">The sequence shown here is derived from an EMBL/GenBank/DDBJ whole genome shotgun (WGS) entry which is preliminary data.</text>
</comment>
<gene>
    <name evidence="2" type="ORF">ACFQS8_10715</name>
</gene>
<dbReference type="Proteomes" id="UP001596492">
    <property type="component" value="Unassembled WGS sequence"/>
</dbReference>
<proteinExistence type="predicted"/>
<dbReference type="RefSeq" id="WP_382167329.1">
    <property type="nucleotide sequence ID" value="NZ_JBHTBR010000005.1"/>
</dbReference>
<evidence type="ECO:0000313" key="2">
    <source>
        <dbReference type="EMBL" id="MFC7292088.1"/>
    </source>
</evidence>
<feature type="compositionally biased region" description="Polar residues" evidence="1">
    <location>
        <begin position="1"/>
        <end position="15"/>
    </location>
</feature>
<reference evidence="3" key="1">
    <citation type="journal article" date="2019" name="Int. J. Syst. Evol. Microbiol.">
        <title>The Global Catalogue of Microorganisms (GCM) 10K type strain sequencing project: providing services to taxonomists for standard genome sequencing and annotation.</title>
        <authorList>
            <consortium name="The Broad Institute Genomics Platform"/>
            <consortium name="The Broad Institute Genome Sequencing Center for Infectious Disease"/>
            <person name="Wu L."/>
            <person name="Ma J."/>
        </authorList>
    </citation>
    <scope>NUCLEOTIDE SEQUENCE [LARGE SCALE GENOMIC DNA]</scope>
    <source>
        <strain evidence="3">CCUG 51308</strain>
    </source>
</reference>
<evidence type="ECO:0000313" key="3">
    <source>
        <dbReference type="Proteomes" id="UP001596492"/>
    </source>
</evidence>
<organism evidence="2 3">
    <name type="scientific">Hirschia litorea</name>
    <dbReference type="NCBI Taxonomy" id="1199156"/>
    <lineage>
        <taxon>Bacteria</taxon>
        <taxon>Pseudomonadati</taxon>
        <taxon>Pseudomonadota</taxon>
        <taxon>Alphaproteobacteria</taxon>
        <taxon>Hyphomonadales</taxon>
        <taxon>Hyphomonadaceae</taxon>
        <taxon>Hirschia</taxon>
    </lineage>
</organism>